<evidence type="ECO:0000256" key="1">
    <source>
        <dbReference type="SAM" id="Phobius"/>
    </source>
</evidence>
<reference evidence="2 3" key="1">
    <citation type="submission" date="2021-04" db="EMBL/GenBank/DDBJ databases">
        <title>Metabacillus sp. strain KIGAM252 whole genome sequence.</title>
        <authorList>
            <person name="Seo M.-J."/>
            <person name="Cho E.-S."/>
            <person name="Hwang C.Y."/>
            <person name="Yoon D.J."/>
        </authorList>
    </citation>
    <scope>NUCLEOTIDE SEQUENCE [LARGE SCALE GENOMIC DNA]</scope>
    <source>
        <strain evidence="2 3">KIGAM252</strain>
    </source>
</reference>
<dbReference type="RefSeq" id="WP_211557168.1">
    <property type="nucleotide sequence ID" value="NZ_JAGVRK010000001.1"/>
</dbReference>
<keyword evidence="3" id="KW-1185">Reference proteome</keyword>
<organism evidence="2 3">
    <name type="scientific">Metabacillus flavus</name>
    <dbReference type="NCBI Taxonomy" id="2823519"/>
    <lineage>
        <taxon>Bacteria</taxon>
        <taxon>Bacillati</taxon>
        <taxon>Bacillota</taxon>
        <taxon>Bacilli</taxon>
        <taxon>Bacillales</taxon>
        <taxon>Bacillaceae</taxon>
        <taxon>Metabacillus</taxon>
    </lineage>
</organism>
<feature type="transmembrane region" description="Helical" evidence="1">
    <location>
        <begin position="35"/>
        <end position="55"/>
    </location>
</feature>
<sequence>MTNQTKAGLLASLIAMIGLPLLFLAVSLAAGEWGYFLFSLLPSFFAGFTGLLFTFQQIRKQKNTK</sequence>
<name>A0ABS5LCE9_9BACI</name>
<feature type="transmembrane region" description="Helical" evidence="1">
    <location>
        <begin position="7"/>
        <end position="29"/>
    </location>
</feature>
<gene>
    <name evidence="2" type="ORF">J9317_06505</name>
</gene>
<dbReference type="Proteomes" id="UP000682403">
    <property type="component" value="Unassembled WGS sequence"/>
</dbReference>
<protein>
    <submittedName>
        <fullName evidence="2">Uncharacterized protein</fullName>
    </submittedName>
</protein>
<proteinExistence type="predicted"/>
<evidence type="ECO:0000313" key="2">
    <source>
        <dbReference type="EMBL" id="MBS2968409.1"/>
    </source>
</evidence>
<comment type="caution">
    <text evidence="2">The sequence shown here is derived from an EMBL/GenBank/DDBJ whole genome shotgun (WGS) entry which is preliminary data.</text>
</comment>
<keyword evidence="1" id="KW-0472">Membrane</keyword>
<keyword evidence="1" id="KW-0812">Transmembrane</keyword>
<evidence type="ECO:0000313" key="3">
    <source>
        <dbReference type="Proteomes" id="UP000682403"/>
    </source>
</evidence>
<keyword evidence="1" id="KW-1133">Transmembrane helix</keyword>
<dbReference type="EMBL" id="JAGVRK010000001">
    <property type="protein sequence ID" value="MBS2968409.1"/>
    <property type="molecule type" value="Genomic_DNA"/>
</dbReference>
<accession>A0ABS5LCE9</accession>